<keyword evidence="4" id="KW-1185">Reference proteome</keyword>
<evidence type="ECO:0000313" key="4">
    <source>
        <dbReference type="Proteomes" id="UP001168972"/>
    </source>
</evidence>
<proteinExistence type="predicted"/>
<dbReference type="InterPro" id="IPR040346">
    <property type="entry name" value="GEX1/Brambleberry"/>
</dbReference>
<reference evidence="3" key="1">
    <citation type="journal article" date="2023" name="bioRxiv">
        <title>Scaffold-level genome assemblies of two parasitoid biocontrol wasps reveal the parthenogenesis mechanism and an associated novel virus.</title>
        <authorList>
            <person name="Inwood S."/>
            <person name="Skelly J."/>
            <person name="Guhlin J."/>
            <person name="Harrop T."/>
            <person name="Goldson S."/>
            <person name="Dearden P."/>
        </authorList>
    </citation>
    <scope>NUCLEOTIDE SEQUENCE</scope>
    <source>
        <strain evidence="3">Lincoln</strain>
        <tissue evidence="3">Whole body</tissue>
    </source>
</reference>
<dbReference type="EMBL" id="JAQQBR010001831">
    <property type="protein sequence ID" value="KAK0168419.1"/>
    <property type="molecule type" value="Genomic_DNA"/>
</dbReference>
<organism evidence="3 4">
    <name type="scientific">Microctonus hyperodae</name>
    <name type="common">Parasitoid wasp</name>
    <dbReference type="NCBI Taxonomy" id="165561"/>
    <lineage>
        <taxon>Eukaryota</taxon>
        <taxon>Metazoa</taxon>
        <taxon>Ecdysozoa</taxon>
        <taxon>Arthropoda</taxon>
        <taxon>Hexapoda</taxon>
        <taxon>Insecta</taxon>
        <taxon>Pterygota</taxon>
        <taxon>Neoptera</taxon>
        <taxon>Endopterygota</taxon>
        <taxon>Hymenoptera</taxon>
        <taxon>Apocrita</taxon>
        <taxon>Ichneumonoidea</taxon>
        <taxon>Braconidae</taxon>
        <taxon>Euphorinae</taxon>
        <taxon>Microctonus</taxon>
    </lineage>
</organism>
<evidence type="ECO:0000313" key="3">
    <source>
        <dbReference type="EMBL" id="KAK0168419.1"/>
    </source>
</evidence>
<feature type="transmembrane region" description="Helical" evidence="1">
    <location>
        <begin position="235"/>
        <end position="253"/>
    </location>
</feature>
<feature type="transmembrane region" description="Helical" evidence="1">
    <location>
        <begin position="302"/>
        <end position="323"/>
    </location>
</feature>
<feature type="chain" id="PRO_5041417017" evidence="2">
    <location>
        <begin position="21"/>
        <end position="380"/>
    </location>
</feature>
<sequence length="380" mass="44216">MNGMIIIFILLFNILERTITFQGDIMLKELGEKEYQLLKAKSNLPLHGACWHNALKALKNNCDKLNDHEHSLLALRLANCFLEDSGHVTYDCYLSESKYLRRECINSMSDRAFGVYNEFYTHTTQICFYLNHELWQIETDKTIKHLYAASSQMTKQLIAASEMQGSMLESQKEGLKLQNKLLIHGEVLENVLKSSSESVTSMVLDFKETSKGQQALLYEIFSYIRAFQDWVIGEVSWFQSIIYYTVACILCALFSSSKRTADARITLFTVLSLNVVIERMLVQYNMNTITPEDKIHLVHCTWFLRKCVILLCLGILLYSYYIYQDEIFENHKVLKRIEKQLQSLQETPQPFRYRTRLAVKRLNNSKTIDHKDSTKCLDSI</sequence>
<accession>A0AA39FF48</accession>
<gene>
    <name evidence="3" type="ORF">PV327_002222</name>
</gene>
<evidence type="ECO:0000256" key="2">
    <source>
        <dbReference type="SAM" id="SignalP"/>
    </source>
</evidence>
<dbReference type="PANTHER" id="PTHR33538">
    <property type="entry name" value="PROTEIN GAMETE EXPRESSED 1"/>
    <property type="match status" value="1"/>
</dbReference>
<keyword evidence="1" id="KW-0472">Membrane</keyword>
<dbReference type="Proteomes" id="UP001168972">
    <property type="component" value="Unassembled WGS sequence"/>
</dbReference>
<evidence type="ECO:0000256" key="1">
    <source>
        <dbReference type="SAM" id="Phobius"/>
    </source>
</evidence>
<feature type="transmembrane region" description="Helical" evidence="1">
    <location>
        <begin position="265"/>
        <end position="282"/>
    </location>
</feature>
<reference evidence="3" key="2">
    <citation type="submission" date="2023-03" db="EMBL/GenBank/DDBJ databases">
        <authorList>
            <person name="Inwood S.N."/>
            <person name="Skelly J.G."/>
            <person name="Guhlin J."/>
            <person name="Harrop T.W.R."/>
            <person name="Goldson S.G."/>
            <person name="Dearden P.K."/>
        </authorList>
    </citation>
    <scope>NUCLEOTIDE SEQUENCE</scope>
    <source>
        <strain evidence="3">Lincoln</strain>
        <tissue evidence="3">Whole body</tissue>
    </source>
</reference>
<comment type="caution">
    <text evidence="3">The sequence shown here is derived from an EMBL/GenBank/DDBJ whole genome shotgun (WGS) entry which is preliminary data.</text>
</comment>
<dbReference type="PANTHER" id="PTHR33538:SF2">
    <property type="entry name" value="PROTEIN GAMETE EXPRESSED 1"/>
    <property type="match status" value="1"/>
</dbReference>
<keyword evidence="1" id="KW-1133">Transmembrane helix</keyword>
<feature type="signal peptide" evidence="2">
    <location>
        <begin position="1"/>
        <end position="20"/>
    </location>
</feature>
<keyword evidence="1" id="KW-0812">Transmembrane</keyword>
<dbReference type="AlphaFoldDB" id="A0AA39FF48"/>
<name>A0AA39FF48_MICHY</name>
<keyword evidence="2" id="KW-0732">Signal</keyword>
<protein>
    <submittedName>
        <fullName evidence="3">Uncharacterized protein</fullName>
    </submittedName>
</protein>